<accession>A0ABX1NQK3</accession>
<dbReference type="EMBL" id="WTVP01000002">
    <property type="protein sequence ID" value="NMG14226.1"/>
    <property type="molecule type" value="Genomic_DNA"/>
</dbReference>
<evidence type="ECO:0000313" key="2">
    <source>
        <dbReference type="Proteomes" id="UP000633943"/>
    </source>
</evidence>
<keyword evidence="2" id="KW-1185">Reference proteome</keyword>
<evidence type="ECO:0000313" key="1">
    <source>
        <dbReference type="EMBL" id="NMG14226.1"/>
    </source>
</evidence>
<sequence>MGIITDILETLAVGAVKVAIAGGGALARIGARVIAEARPRIAAAVRAVRDDWQRRQADRWETSTSSADVRDELREINDRLARLAMRARGSGLTPDERSQKEKWIYRRGDLLAALQGSDEQRIAESIADDHRSEYDALTISDRTTHLLQSTVGQTLYGKKCPKCGWPMQLQWNRRLEAIGAHDMGWGCTGWYWTRNGVGHRCEHWESLAPQDYDVFARARRPEFSDLTPAQFSGLVLGHSDQVITRMDDVRNDKALRGNVEAYRCPVHGEPMVLRKKNQHLGRLMDMYFLGCPRWKMDGHGCEYMVKLKSPAQLHAYLEASTGEGVI</sequence>
<dbReference type="Proteomes" id="UP000633943">
    <property type="component" value="Unassembled WGS sequence"/>
</dbReference>
<organism evidence="1 2">
    <name type="scientific">Aromatoleum bremense</name>
    <dbReference type="NCBI Taxonomy" id="76115"/>
    <lineage>
        <taxon>Bacteria</taxon>
        <taxon>Pseudomonadati</taxon>
        <taxon>Pseudomonadota</taxon>
        <taxon>Betaproteobacteria</taxon>
        <taxon>Rhodocyclales</taxon>
        <taxon>Rhodocyclaceae</taxon>
        <taxon>Aromatoleum</taxon>
    </lineage>
</organism>
<comment type="caution">
    <text evidence="1">The sequence shown here is derived from an EMBL/GenBank/DDBJ whole genome shotgun (WGS) entry which is preliminary data.</text>
</comment>
<evidence type="ECO:0008006" key="3">
    <source>
        <dbReference type="Google" id="ProtNLM"/>
    </source>
</evidence>
<name>A0ABX1NQK3_9RHOO</name>
<proteinExistence type="predicted"/>
<gene>
    <name evidence="1" type="ORF">GPA24_01440</name>
</gene>
<dbReference type="RefSeq" id="WP_169201051.1">
    <property type="nucleotide sequence ID" value="NZ_CP059467.1"/>
</dbReference>
<reference evidence="1 2" key="1">
    <citation type="submission" date="2019-12" db="EMBL/GenBank/DDBJ databases">
        <title>Comparative genomics gives insights into the taxonomy of the Azoarcus-Aromatoleum group and reveals separate origins of nif in the plant-associated Azoarcus and non-plant-associated Aromatoleum sub-groups.</title>
        <authorList>
            <person name="Lafos M."/>
            <person name="Maluk M."/>
            <person name="Batista M."/>
            <person name="Junghare M."/>
            <person name="Carmona M."/>
            <person name="Faoro H."/>
            <person name="Cruz L.M."/>
            <person name="Battistoni F."/>
            <person name="De Souza E."/>
            <person name="Pedrosa F."/>
            <person name="Chen W.-M."/>
            <person name="Poole P.S."/>
            <person name="Dixon R.A."/>
            <person name="James E.K."/>
        </authorList>
    </citation>
    <scope>NUCLEOTIDE SEQUENCE [LARGE SCALE GENOMIC DNA]</scope>
    <source>
        <strain evidence="1 2">PbN1</strain>
    </source>
</reference>
<protein>
    <recommendedName>
        <fullName evidence="3">Phage protein</fullName>
    </recommendedName>
</protein>